<keyword evidence="2" id="KW-1185">Reference proteome</keyword>
<accession>A0A367JP10</accession>
<reference evidence="1 2" key="1">
    <citation type="journal article" date="2018" name="G3 (Bethesda)">
        <title>Phylogenetic and Phylogenomic Definition of Rhizopus Species.</title>
        <authorList>
            <person name="Gryganskyi A.P."/>
            <person name="Golan J."/>
            <person name="Dolatabadi S."/>
            <person name="Mondo S."/>
            <person name="Robb S."/>
            <person name="Idnurm A."/>
            <person name="Muszewska A."/>
            <person name="Steczkiewicz K."/>
            <person name="Masonjones S."/>
            <person name="Liao H.L."/>
            <person name="Gajdeczka M.T."/>
            <person name="Anike F."/>
            <person name="Vuek A."/>
            <person name="Anishchenko I.M."/>
            <person name="Voigt K."/>
            <person name="de Hoog G.S."/>
            <person name="Smith M.E."/>
            <person name="Heitman J."/>
            <person name="Vilgalys R."/>
            <person name="Stajich J.E."/>
        </authorList>
    </citation>
    <scope>NUCLEOTIDE SEQUENCE [LARGE SCALE GENOMIC DNA]</scope>
    <source>
        <strain evidence="1 2">CBS 357.93</strain>
    </source>
</reference>
<dbReference type="OrthoDB" id="2206519at2759"/>
<dbReference type="AlphaFoldDB" id="A0A367JP10"/>
<organism evidence="1 2">
    <name type="scientific">Rhizopus azygosporus</name>
    <name type="common">Rhizopus microsporus var. azygosporus</name>
    <dbReference type="NCBI Taxonomy" id="86630"/>
    <lineage>
        <taxon>Eukaryota</taxon>
        <taxon>Fungi</taxon>
        <taxon>Fungi incertae sedis</taxon>
        <taxon>Mucoromycota</taxon>
        <taxon>Mucoromycotina</taxon>
        <taxon>Mucoromycetes</taxon>
        <taxon>Mucorales</taxon>
        <taxon>Mucorineae</taxon>
        <taxon>Rhizopodaceae</taxon>
        <taxon>Rhizopus</taxon>
    </lineage>
</organism>
<evidence type="ECO:0000313" key="2">
    <source>
        <dbReference type="Proteomes" id="UP000252139"/>
    </source>
</evidence>
<sequence>MTLSDTKPVVIKNIRTYDGAILNTCEQLVNNNKESAKTLCIVDSLSLRPFTILAKYGKEKNVLAHASVIKDLQHNCDFVEINFLRKRKFEEEDNMLCITCTKHVQETLGTLYS</sequence>
<evidence type="ECO:0000313" key="1">
    <source>
        <dbReference type="EMBL" id="RCH91658.1"/>
    </source>
</evidence>
<dbReference type="Proteomes" id="UP000252139">
    <property type="component" value="Unassembled WGS sequence"/>
</dbReference>
<dbReference type="EMBL" id="PJQL01000939">
    <property type="protein sequence ID" value="RCH91658.1"/>
    <property type="molecule type" value="Genomic_DNA"/>
</dbReference>
<protein>
    <submittedName>
        <fullName evidence="1">Uncharacterized protein</fullName>
    </submittedName>
</protein>
<gene>
    <name evidence="1" type="ORF">CU097_008543</name>
</gene>
<proteinExistence type="predicted"/>
<comment type="caution">
    <text evidence="1">The sequence shown here is derived from an EMBL/GenBank/DDBJ whole genome shotgun (WGS) entry which is preliminary data.</text>
</comment>
<name>A0A367JP10_RHIAZ</name>